<evidence type="ECO:0000313" key="3">
    <source>
        <dbReference type="EMBL" id="CAE2288348.1"/>
    </source>
</evidence>
<name>A0A7S4K9W1_9STRA</name>
<feature type="domain" description="NAD(P)-binding" evidence="2">
    <location>
        <begin position="31"/>
        <end position="216"/>
    </location>
</feature>
<dbReference type="InterPro" id="IPR044163">
    <property type="entry name" value="SARED1-like"/>
</dbReference>
<dbReference type="EMBL" id="HBKQ01061150">
    <property type="protein sequence ID" value="CAE2288348.1"/>
    <property type="molecule type" value="Transcribed_RNA"/>
</dbReference>
<feature type="chain" id="PRO_5030733910" description="NAD(P)-binding domain-containing protein" evidence="1">
    <location>
        <begin position="19"/>
        <end position="265"/>
    </location>
</feature>
<gene>
    <name evidence="3" type="ORF">OAUR00152_LOCUS41673</name>
</gene>
<reference evidence="3" key="1">
    <citation type="submission" date="2021-01" db="EMBL/GenBank/DDBJ databases">
        <authorList>
            <person name="Corre E."/>
            <person name="Pelletier E."/>
            <person name="Niang G."/>
            <person name="Scheremetjew M."/>
            <person name="Finn R."/>
            <person name="Kale V."/>
            <person name="Holt S."/>
            <person name="Cochrane G."/>
            <person name="Meng A."/>
            <person name="Brown T."/>
            <person name="Cohen L."/>
        </authorList>
    </citation>
    <scope>NUCLEOTIDE SEQUENCE</scope>
    <source>
        <strain evidence="3">Isolate 1302-5</strain>
    </source>
</reference>
<dbReference type="InterPro" id="IPR016040">
    <property type="entry name" value="NAD(P)-bd_dom"/>
</dbReference>
<dbReference type="GO" id="GO:0016491">
    <property type="term" value="F:oxidoreductase activity"/>
    <property type="evidence" value="ECO:0007669"/>
    <property type="project" value="InterPro"/>
</dbReference>
<protein>
    <recommendedName>
        <fullName evidence="2">NAD(P)-binding domain-containing protein</fullName>
    </recommendedName>
</protein>
<keyword evidence="1" id="KW-0732">Signal</keyword>
<sequence length="265" mass="29090">MTKILILFSLAAVPLVCGFAGDLGRKVVVTGAAGRTGKLVFSLLTESPEFDAVGLVRTEKSAKRVMKEVKCGLDHVIVSDVTQLSSNAENGIPRGLNGAEAMIICTSAVPYISKLSVIKAMMNIPVNVLSGKKALNPRDFRFRFRPDQYPEKVDYLGQVTQIDLAKKLGIRHVVVVSSMGGTNSENFLNSIGKDKNGDGNGDILLWKRKAERYLTEVSAHCLMLPCEAGTKMIHAERICLAVLKRIDCHSIEWAPVHYHPPWWTC</sequence>
<organism evidence="3">
    <name type="scientific">Odontella aurita</name>
    <dbReference type="NCBI Taxonomy" id="265563"/>
    <lineage>
        <taxon>Eukaryota</taxon>
        <taxon>Sar</taxon>
        <taxon>Stramenopiles</taxon>
        <taxon>Ochrophyta</taxon>
        <taxon>Bacillariophyta</taxon>
        <taxon>Mediophyceae</taxon>
        <taxon>Biddulphiophycidae</taxon>
        <taxon>Eupodiscales</taxon>
        <taxon>Odontellaceae</taxon>
        <taxon>Odontella</taxon>
    </lineage>
</organism>
<dbReference type="Gene3D" id="3.40.50.720">
    <property type="entry name" value="NAD(P)-binding Rossmann-like Domain"/>
    <property type="match status" value="1"/>
</dbReference>
<dbReference type="Pfam" id="PF13460">
    <property type="entry name" value="NAD_binding_10"/>
    <property type="match status" value="1"/>
</dbReference>
<accession>A0A7S4K9W1</accession>
<feature type="signal peptide" evidence="1">
    <location>
        <begin position="1"/>
        <end position="18"/>
    </location>
</feature>
<dbReference type="InterPro" id="IPR036291">
    <property type="entry name" value="NAD(P)-bd_dom_sf"/>
</dbReference>
<dbReference type="AlphaFoldDB" id="A0A7S4K9W1"/>
<dbReference type="PANTHER" id="PTHR14194:SF86">
    <property type="entry name" value="OS05G0110300 PROTEIN"/>
    <property type="match status" value="1"/>
</dbReference>
<evidence type="ECO:0000256" key="1">
    <source>
        <dbReference type="SAM" id="SignalP"/>
    </source>
</evidence>
<proteinExistence type="predicted"/>
<dbReference type="SUPFAM" id="SSF51735">
    <property type="entry name" value="NAD(P)-binding Rossmann-fold domains"/>
    <property type="match status" value="1"/>
</dbReference>
<dbReference type="PANTHER" id="PTHR14194">
    <property type="entry name" value="NITROGEN METABOLIC REGULATION PROTEIN NMR-RELATED"/>
    <property type="match status" value="1"/>
</dbReference>
<evidence type="ECO:0000259" key="2">
    <source>
        <dbReference type="Pfam" id="PF13460"/>
    </source>
</evidence>